<organism evidence="2 3">
    <name type="scientific">Phialemonium thermophilum</name>
    <dbReference type="NCBI Taxonomy" id="223376"/>
    <lineage>
        <taxon>Eukaryota</taxon>
        <taxon>Fungi</taxon>
        <taxon>Dikarya</taxon>
        <taxon>Ascomycota</taxon>
        <taxon>Pezizomycotina</taxon>
        <taxon>Sordariomycetes</taxon>
        <taxon>Sordariomycetidae</taxon>
        <taxon>Cephalothecales</taxon>
        <taxon>Cephalothecaceae</taxon>
        <taxon>Phialemonium</taxon>
    </lineage>
</organism>
<dbReference type="EMBL" id="JAZHXJ010000825">
    <property type="protein sequence ID" value="KAL1850637.1"/>
    <property type="molecule type" value="Genomic_DNA"/>
</dbReference>
<reference evidence="2 3" key="1">
    <citation type="journal article" date="2024" name="Commun. Biol.">
        <title>Comparative genomic analysis of thermophilic fungi reveals convergent evolutionary adaptations and gene losses.</title>
        <authorList>
            <person name="Steindorff A.S."/>
            <person name="Aguilar-Pontes M.V."/>
            <person name="Robinson A.J."/>
            <person name="Andreopoulos B."/>
            <person name="LaButti K."/>
            <person name="Kuo A."/>
            <person name="Mondo S."/>
            <person name="Riley R."/>
            <person name="Otillar R."/>
            <person name="Haridas S."/>
            <person name="Lipzen A."/>
            <person name="Grimwood J."/>
            <person name="Schmutz J."/>
            <person name="Clum A."/>
            <person name="Reid I.D."/>
            <person name="Moisan M.C."/>
            <person name="Butler G."/>
            <person name="Nguyen T.T.M."/>
            <person name="Dewar K."/>
            <person name="Conant G."/>
            <person name="Drula E."/>
            <person name="Henrissat B."/>
            <person name="Hansel C."/>
            <person name="Singer S."/>
            <person name="Hutchinson M.I."/>
            <person name="de Vries R.P."/>
            <person name="Natvig D.O."/>
            <person name="Powell A.J."/>
            <person name="Tsang A."/>
            <person name="Grigoriev I.V."/>
        </authorList>
    </citation>
    <scope>NUCLEOTIDE SEQUENCE [LARGE SCALE GENOMIC DNA]</scope>
    <source>
        <strain evidence="2 3">ATCC 24622</strain>
    </source>
</reference>
<evidence type="ECO:0000313" key="3">
    <source>
        <dbReference type="Proteomes" id="UP001586593"/>
    </source>
</evidence>
<evidence type="ECO:0000256" key="1">
    <source>
        <dbReference type="SAM" id="MobiDB-lite"/>
    </source>
</evidence>
<gene>
    <name evidence="2" type="ORF">VTK73DRAFT_9645</name>
</gene>
<feature type="region of interest" description="Disordered" evidence="1">
    <location>
        <begin position="1"/>
        <end position="22"/>
    </location>
</feature>
<evidence type="ECO:0000313" key="2">
    <source>
        <dbReference type="EMBL" id="KAL1850637.1"/>
    </source>
</evidence>
<feature type="compositionally biased region" description="Basic and acidic residues" evidence="1">
    <location>
        <begin position="97"/>
        <end position="107"/>
    </location>
</feature>
<proteinExistence type="predicted"/>
<feature type="region of interest" description="Disordered" evidence="1">
    <location>
        <begin position="124"/>
        <end position="156"/>
    </location>
</feature>
<dbReference type="Proteomes" id="UP001586593">
    <property type="component" value="Unassembled WGS sequence"/>
</dbReference>
<feature type="region of interest" description="Disordered" evidence="1">
    <location>
        <begin position="78"/>
        <end position="107"/>
    </location>
</feature>
<comment type="caution">
    <text evidence="2">The sequence shown here is derived from an EMBL/GenBank/DDBJ whole genome shotgun (WGS) entry which is preliminary data.</text>
</comment>
<keyword evidence="3" id="KW-1185">Reference proteome</keyword>
<protein>
    <submittedName>
        <fullName evidence="2">Uncharacterized protein</fullName>
    </submittedName>
</protein>
<accession>A0ABR3W1B8</accession>
<sequence length="156" mass="18071">MEKLEQARRKRGAAQGARGTGREGVRVKWQLYANLKPTRRAWVPPRATKHTHTYTEQGYQLLHAEYVYPAPVRYLRYTRKRRRDQSQQKSRNAQGREGAEWSAADRTRTSAFVSTNIGWTLWAGGTRRKERSGILQSGETTRPTKKRSDKGRRDGE</sequence>
<name>A0ABR3W1B8_9PEZI</name>